<reference evidence="1" key="1">
    <citation type="submission" date="2023-09" db="EMBL/GenBank/DDBJ databases">
        <title>Demequina sp. a novel bacteria isolated from Capsicum annuum.</title>
        <authorList>
            <person name="Humaira Z."/>
            <person name="Lee J."/>
            <person name="Cho D."/>
        </authorList>
    </citation>
    <scope>NUCLEOTIDE SEQUENCE</scope>
    <source>
        <strain evidence="1">PMTSA13</strain>
    </source>
</reference>
<dbReference type="Proteomes" id="UP001303408">
    <property type="component" value="Chromosome"/>
</dbReference>
<evidence type="ECO:0008006" key="2">
    <source>
        <dbReference type="Google" id="ProtNLM"/>
    </source>
</evidence>
<organism evidence="1">
    <name type="scientific">Demequina capsici</name>
    <dbReference type="NCBI Taxonomy" id="3075620"/>
    <lineage>
        <taxon>Bacteria</taxon>
        <taxon>Bacillati</taxon>
        <taxon>Actinomycetota</taxon>
        <taxon>Actinomycetes</taxon>
        <taxon>Micrococcales</taxon>
        <taxon>Demequinaceae</taxon>
        <taxon>Demequina</taxon>
    </lineage>
</organism>
<dbReference type="KEGG" id="dcp:RN607_10710"/>
<proteinExistence type="predicted"/>
<evidence type="ECO:0000313" key="1">
    <source>
        <dbReference type="EMBL" id="WNM26665.1"/>
    </source>
</evidence>
<dbReference type="AlphaFoldDB" id="A0AA96FC52"/>
<accession>A0AA96FC52</accession>
<dbReference type="RefSeq" id="WP_313542543.1">
    <property type="nucleotide sequence ID" value="NZ_CP134880.1"/>
</dbReference>
<name>A0AA96FC52_9MICO</name>
<sequence length="132" mass="13572">MATERRAAPTSRGEARRHGGATARAAVLLLAVCATLAACKPVGIGDPEAVGTVAAVSVSGDVTSLSFVPDAGYEYFSGTIFQVPSTVDVWDRGWNGMAASDIPAGARIEVWTDQCAESFPVRCGVTGVRVTG</sequence>
<gene>
    <name evidence="1" type="ORF">RN607_10710</name>
</gene>
<dbReference type="EMBL" id="CP134880">
    <property type="protein sequence ID" value="WNM26665.1"/>
    <property type="molecule type" value="Genomic_DNA"/>
</dbReference>
<protein>
    <recommendedName>
        <fullName evidence="2">DUF5666 domain-containing protein</fullName>
    </recommendedName>
</protein>